<reference evidence="1" key="1">
    <citation type="submission" date="2016-10" db="EMBL/GenBank/DDBJ databases">
        <authorList>
            <person name="de Groot N.N."/>
        </authorList>
    </citation>
    <scope>NUCLEOTIDE SEQUENCE</scope>
</reference>
<protein>
    <recommendedName>
        <fullName evidence="2">Lipoprotein</fullName>
    </recommendedName>
</protein>
<evidence type="ECO:0000313" key="1">
    <source>
        <dbReference type="EMBL" id="SFV53547.1"/>
    </source>
</evidence>
<dbReference type="EMBL" id="FPHD01000022">
    <property type="protein sequence ID" value="SFV53547.1"/>
    <property type="molecule type" value="Genomic_DNA"/>
</dbReference>
<proteinExistence type="predicted"/>
<organism evidence="1">
    <name type="scientific">hydrothermal vent metagenome</name>
    <dbReference type="NCBI Taxonomy" id="652676"/>
    <lineage>
        <taxon>unclassified sequences</taxon>
        <taxon>metagenomes</taxon>
        <taxon>ecological metagenomes</taxon>
    </lineage>
</organism>
<dbReference type="AlphaFoldDB" id="A0A1W1BJ47"/>
<dbReference type="PROSITE" id="PS51257">
    <property type="entry name" value="PROKAR_LIPOPROTEIN"/>
    <property type="match status" value="1"/>
</dbReference>
<evidence type="ECO:0008006" key="2">
    <source>
        <dbReference type="Google" id="ProtNLM"/>
    </source>
</evidence>
<accession>A0A1W1BJ47</accession>
<sequence>MRAAKLNMIILGTVSAFFLSACGGGNAPQNTEKLITSCSNGSTILKKGDKVIALEDNTEVKVVHKDNGTKTVCVSKGKAAYQE</sequence>
<gene>
    <name evidence="1" type="ORF">MNB_SV-8-1454</name>
</gene>
<name>A0A1W1BJ47_9ZZZZ</name>